<dbReference type="GO" id="GO:0007165">
    <property type="term" value="P:signal transduction"/>
    <property type="evidence" value="ECO:0007669"/>
    <property type="project" value="TreeGrafter"/>
</dbReference>
<dbReference type="Gene3D" id="1.10.510.10">
    <property type="entry name" value="Transferase(Phosphotransferase) domain 1"/>
    <property type="match status" value="1"/>
</dbReference>
<dbReference type="InterPro" id="IPR050108">
    <property type="entry name" value="CDK"/>
</dbReference>
<dbReference type="SMART" id="SM00220">
    <property type="entry name" value="S_TKc"/>
    <property type="match status" value="1"/>
</dbReference>
<evidence type="ECO:0000259" key="7">
    <source>
        <dbReference type="PROSITE" id="PS50011"/>
    </source>
</evidence>
<gene>
    <name evidence="8" type="primary">Cdk6</name>
    <name evidence="8" type="ORF">Anas_05002</name>
</gene>
<dbReference type="PANTHER" id="PTHR24056:SF472">
    <property type="entry name" value="CYCLIN-DEPENDENT KINASE 4, ISOFORM A"/>
    <property type="match status" value="1"/>
</dbReference>
<comment type="similarity">
    <text evidence="1">Belongs to the protein kinase superfamily. CMGC Ser/Thr protein kinase family. CDC2/CDKX subfamily.</text>
</comment>
<dbReference type="FunFam" id="1.10.510.10:FF:000624">
    <property type="entry name" value="Mitogen-activated protein kinase"/>
    <property type="match status" value="1"/>
</dbReference>
<keyword evidence="5 8" id="KW-0418">Kinase</keyword>
<comment type="caution">
    <text evidence="8">The sequence shown here is derived from an EMBL/GenBank/DDBJ whole genome shotgun (WGS) entry which is preliminary data.</text>
</comment>
<dbReference type="SUPFAM" id="SSF56112">
    <property type="entry name" value="Protein kinase-like (PK-like)"/>
    <property type="match status" value="1"/>
</dbReference>
<feature type="domain" description="Protein kinase" evidence="7">
    <location>
        <begin position="1"/>
        <end position="158"/>
    </location>
</feature>
<dbReference type="GO" id="GO:0010468">
    <property type="term" value="P:regulation of gene expression"/>
    <property type="evidence" value="ECO:0007669"/>
    <property type="project" value="TreeGrafter"/>
</dbReference>
<dbReference type="Proteomes" id="UP000326759">
    <property type="component" value="Unassembled WGS sequence"/>
</dbReference>
<dbReference type="InterPro" id="IPR000719">
    <property type="entry name" value="Prot_kinase_dom"/>
</dbReference>
<dbReference type="GO" id="GO:0004693">
    <property type="term" value="F:cyclin-dependent protein serine/threonine kinase activity"/>
    <property type="evidence" value="ECO:0007669"/>
    <property type="project" value="TreeGrafter"/>
</dbReference>
<dbReference type="AlphaFoldDB" id="A0A5N5SY25"/>
<dbReference type="EMBL" id="SEYY01018679">
    <property type="protein sequence ID" value="KAB7499113.1"/>
    <property type="molecule type" value="Genomic_DNA"/>
</dbReference>
<dbReference type="PROSITE" id="PS00108">
    <property type="entry name" value="PROTEIN_KINASE_ST"/>
    <property type="match status" value="1"/>
</dbReference>
<evidence type="ECO:0000256" key="2">
    <source>
        <dbReference type="ARBA" id="ARBA00022527"/>
    </source>
</evidence>
<dbReference type="GO" id="GO:0010389">
    <property type="term" value="P:regulation of G2/M transition of mitotic cell cycle"/>
    <property type="evidence" value="ECO:0007669"/>
    <property type="project" value="TreeGrafter"/>
</dbReference>
<name>A0A5N5SY25_9CRUS</name>
<keyword evidence="4" id="KW-0547">Nucleotide-binding</keyword>
<reference evidence="8 9" key="1">
    <citation type="journal article" date="2019" name="PLoS Biol.">
        <title>Sex chromosomes control vertical transmission of feminizing Wolbachia symbionts in an isopod.</title>
        <authorList>
            <person name="Becking T."/>
            <person name="Chebbi M.A."/>
            <person name="Giraud I."/>
            <person name="Moumen B."/>
            <person name="Laverre T."/>
            <person name="Caubet Y."/>
            <person name="Peccoud J."/>
            <person name="Gilbert C."/>
            <person name="Cordaux R."/>
        </authorList>
    </citation>
    <scope>NUCLEOTIDE SEQUENCE [LARGE SCALE GENOMIC DNA]</scope>
    <source>
        <strain evidence="8">ANa2</strain>
        <tissue evidence="8">Whole body excluding digestive tract and cuticle</tissue>
    </source>
</reference>
<dbReference type="GO" id="GO:0030332">
    <property type="term" value="F:cyclin binding"/>
    <property type="evidence" value="ECO:0007669"/>
    <property type="project" value="TreeGrafter"/>
</dbReference>
<organism evidence="8 9">
    <name type="scientific">Armadillidium nasatum</name>
    <dbReference type="NCBI Taxonomy" id="96803"/>
    <lineage>
        <taxon>Eukaryota</taxon>
        <taxon>Metazoa</taxon>
        <taxon>Ecdysozoa</taxon>
        <taxon>Arthropoda</taxon>
        <taxon>Crustacea</taxon>
        <taxon>Multicrustacea</taxon>
        <taxon>Malacostraca</taxon>
        <taxon>Eumalacostraca</taxon>
        <taxon>Peracarida</taxon>
        <taxon>Isopoda</taxon>
        <taxon>Oniscidea</taxon>
        <taxon>Crinocheta</taxon>
        <taxon>Armadillidiidae</taxon>
        <taxon>Armadillidium</taxon>
    </lineage>
</organism>
<keyword evidence="3" id="KW-0808">Transferase</keyword>
<dbReference type="OrthoDB" id="1732493at2759"/>
<protein>
    <submittedName>
        <fullName evidence="8">Cyclin-dependent kinase 6</fullName>
    </submittedName>
</protein>
<keyword evidence="9" id="KW-1185">Reference proteome</keyword>
<keyword evidence="6" id="KW-0067">ATP-binding</keyword>
<dbReference type="GO" id="GO:0000082">
    <property type="term" value="P:G1/S transition of mitotic cell cycle"/>
    <property type="evidence" value="ECO:0007669"/>
    <property type="project" value="TreeGrafter"/>
</dbReference>
<accession>A0A5N5SY25</accession>
<dbReference type="InterPro" id="IPR011009">
    <property type="entry name" value="Kinase-like_dom_sf"/>
</dbReference>
<dbReference type="GO" id="GO:0005634">
    <property type="term" value="C:nucleus"/>
    <property type="evidence" value="ECO:0007669"/>
    <property type="project" value="TreeGrafter"/>
</dbReference>
<dbReference type="PROSITE" id="PS51257">
    <property type="entry name" value="PROKAR_LIPOPROTEIN"/>
    <property type="match status" value="1"/>
</dbReference>
<evidence type="ECO:0000256" key="1">
    <source>
        <dbReference type="ARBA" id="ARBA00006485"/>
    </source>
</evidence>
<dbReference type="PROSITE" id="PS50011">
    <property type="entry name" value="PROTEIN_KINASE_DOM"/>
    <property type="match status" value="1"/>
</dbReference>
<sequence length="158" mass="18756">MYKRKMINSHYIAVISIFIYGCYAGETRRPKNQKVPISNLVLRETNSLMHQVLCGVDFLHQHRIIHRDLKPQNLLVDRFHRVKIADFGLARIYDFHMRLTTMVVTLWYRAPEVLLCNSYATPVDLWSCGCIFAELFRRKPLFEGQTEGDQLQRIFEYF</sequence>
<evidence type="ECO:0000256" key="5">
    <source>
        <dbReference type="ARBA" id="ARBA00022777"/>
    </source>
</evidence>
<keyword evidence="2" id="KW-0723">Serine/threonine-protein kinase</keyword>
<proteinExistence type="inferred from homology"/>
<dbReference type="GO" id="GO:0000307">
    <property type="term" value="C:cyclin-dependent protein kinase holoenzyme complex"/>
    <property type="evidence" value="ECO:0007669"/>
    <property type="project" value="TreeGrafter"/>
</dbReference>
<dbReference type="PANTHER" id="PTHR24056">
    <property type="entry name" value="CELL DIVISION PROTEIN KINASE"/>
    <property type="match status" value="1"/>
</dbReference>
<dbReference type="GO" id="GO:0005524">
    <property type="term" value="F:ATP binding"/>
    <property type="evidence" value="ECO:0007669"/>
    <property type="project" value="UniProtKB-KW"/>
</dbReference>
<evidence type="ECO:0000256" key="6">
    <source>
        <dbReference type="ARBA" id="ARBA00022840"/>
    </source>
</evidence>
<evidence type="ECO:0000313" key="9">
    <source>
        <dbReference type="Proteomes" id="UP000326759"/>
    </source>
</evidence>
<evidence type="ECO:0000256" key="4">
    <source>
        <dbReference type="ARBA" id="ARBA00022741"/>
    </source>
</evidence>
<dbReference type="InterPro" id="IPR008271">
    <property type="entry name" value="Ser/Thr_kinase_AS"/>
</dbReference>
<evidence type="ECO:0000313" key="8">
    <source>
        <dbReference type="EMBL" id="KAB7499113.1"/>
    </source>
</evidence>
<dbReference type="GO" id="GO:0005737">
    <property type="term" value="C:cytoplasm"/>
    <property type="evidence" value="ECO:0007669"/>
    <property type="project" value="TreeGrafter"/>
</dbReference>
<dbReference type="Pfam" id="PF00069">
    <property type="entry name" value="Pkinase"/>
    <property type="match status" value="1"/>
</dbReference>
<evidence type="ECO:0000256" key="3">
    <source>
        <dbReference type="ARBA" id="ARBA00022679"/>
    </source>
</evidence>